<evidence type="ECO:0000313" key="3">
    <source>
        <dbReference type="Proteomes" id="UP001501414"/>
    </source>
</evidence>
<feature type="region of interest" description="Disordered" evidence="1">
    <location>
        <begin position="1"/>
        <end position="32"/>
    </location>
</feature>
<gene>
    <name evidence="2" type="ORF">GCM10009613_25700</name>
</gene>
<proteinExistence type="predicted"/>
<dbReference type="EMBL" id="BAAAJK010000008">
    <property type="protein sequence ID" value="GAA1388417.1"/>
    <property type="molecule type" value="Genomic_DNA"/>
</dbReference>
<sequence>MSRTQPRAVLAPTRPETPPRCDGCGRGPRHPGERADIATTWILPGPTGPVTGHFCRDCAPTGPVADLTCTRCGDGPLLAGDIADRPEQAAPLLTAAGWQLTEPVTCPPCLSPSRHRGTPRRAEHHAAAISRHHDSPRTKPAPPPGVA</sequence>
<evidence type="ECO:0000256" key="1">
    <source>
        <dbReference type="SAM" id="MobiDB-lite"/>
    </source>
</evidence>
<evidence type="ECO:0000313" key="2">
    <source>
        <dbReference type="EMBL" id="GAA1388417.1"/>
    </source>
</evidence>
<comment type="caution">
    <text evidence="2">The sequence shown here is derived from an EMBL/GenBank/DDBJ whole genome shotgun (WGS) entry which is preliminary data.</text>
</comment>
<keyword evidence="3" id="KW-1185">Reference proteome</keyword>
<organism evidence="2 3">
    <name type="scientific">Pseudonocardia kongjuensis</name>
    <dbReference type="NCBI Taxonomy" id="102227"/>
    <lineage>
        <taxon>Bacteria</taxon>
        <taxon>Bacillati</taxon>
        <taxon>Actinomycetota</taxon>
        <taxon>Actinomycetes</taxon>
        <taxon>Pseudonocardiales</taxon>
        <taxon>Pseudonocardiaceae</taxon>
        <taxon>Pseudonocardia</taxon>
    </lineage>
</organism>
<feature type="compositionally biased region" description="Basic and acidic residues" evidence="1">
    <location>
        <begin position="120"/>
        <end position="137"/>
    </location>
</feature>
<protein>
    <submittedName>
        <fullName evidence="2">Uncharacterized protein</fullName>
    </submittedName>
</protein>
<feature type="region of interest" description="Disordered" evidence="1">
    <location>
        <begin position="109"/>
        <end position="147"/>
    </location>
</feature>
<accession>A0ABP4IDZ2</accession>
<dbReference type="Proteomes" id="UP001501414">
    <property type="component" value="Unassembled WGS sequence"/>
</dbReference>
<name>A0ABP4IDZ2_9PSEU</name>
<reference evidence="3" key="1">
    <citation type="journal article" date="2019" name="Int. J. Syst. Evol. Microbiol.">
        <title>The Global Catalogue of Microorganisms (GCM) 10K type strain sequencing project: providing services to taxonomists for standard genome sequencing and annotation.</title>
        <authorList>
            <consortium name="The Broad Institute Genomics Platform"/>
            <consortium name="The Broad Institute Genome Sequencing Center for Infectious Disease"/>
            <person name="Wu L."/>
            <person name="Ma J."/>
        </authorList>
    </citation>
    <scope>NUCLEOTIDE SEQUENCE [LARGE SCALE GENOMIC DNA]</scope>
    <source>
        <strain evidence="3">JCM 11896</strain>
    </source>
</reference>